<reference evidence="1" key="1">
    <citation type="submission" date="2023-05" db="EMBL/GenBank/DDBJ databases">
        <title>Nepenthes gracilis genome sequencing.</title>
        <authorList>
            <person name="Fukushima K."/>
        </authorList>
    </citation>
    <scope>NUCLEOTIDE SEQUENCE</scope>
    <source>
        <strain evidence="1">SING2019-196</strain>
    </source>
</reference>
<accession>A0AAD3XQE7</accession>
<evidence type="ECO:0000313" key="2">
    <source>
        <dbReference type="Proteomes" id="UP001279734"/>
    </source>
</evidence>
<keyword evidence="2" id="KW-1185">Reference proteome</keyword>
<dbReference type="AlphaFoldDB" id="A0AAD3XQE7"/>
<organism evidence="1 2">
    <name type="scientific">Nepenthes gracilis</name>
    <name type="common">Slender pitcher plant</name>
    <dbReference type="NCBI Taxonomy" id="150966"/>
    <lineage>
        <taxon>Eukaryota</taxon>
        <taxon>Viridiplantae</taxon>
        <taxon>Streptophyta</taxon>
        <taxon>Embryophyta</taxon>
        <taxon>Tracheophyta</taxon>
        <taxon>Spermatophyta</taxon>
        <taxon>Magnoliopsida</taxon>
        <taxon>eudicotyledons</taxon>
        <taxon>Gunneridae</taxon>
        <taxon>Pentapetalae</taxon>
        <taxon>Caryophyllales</taxon>
        <taxon>Nepenthaceae</taxon>
        <taxon>Nepenthes</taxon>
    </lineage>
</organism>
<sequence length="98" mass="10938">MIFSGMIATREWDSVFGLVSLCSQSNFSMNQVYLLQVKSVENEGCKQAVIQGKYEVAFAQDIPCCISVGAGGQQQWQLESGGVCRIWDIEYDCCSHRM</sequence>
<gene>
    <name evidence="1" type="ORF">Nepgr_014381</name>
</gene>
<protein>
    <submittedName>
        <fullName evidence="1">Uncharacterized protein</fullName>
    </submittedName>
</protein>
<proteinExistence type="predicted"/>
<comment type="caution">
    <text evidence="1">The sequence shown here is derived from an EMBL/GenBank/DDBJ whole genome shotgun (WGS) entry which is preliminary data.</text>
</comment>
<name>A0AAD3XQE7_NEPGR</name>
<evidence type="ECO:0000313" key="1">
    <source>
        <dbReference type="EMBL" id="GMH12540.1"/>
    </source>
</evidence>
<dbReference type="EMBL" id="BSYO01000012">
    <property type="protein sequence ID" value="GMH12540.1"/>
    <property type="molecule type" value="Genomic_DNA"/>
</dbReference>
<dbReference type="Proteomes" id="UP001279734">
    <property type="component" value="Unassembled WGS sequence"/>
</dbReference>